<evidence type="ECO:0000313" key="3">
    <source>
        <dbReference type="EMBL" id="VEL18524.1"/>
    </source>
</evidence>
<dbReference type="InterPro" id="IPR014756">
    <property type="entry name" value="Ig_E-set"/>
</dbReference>
<proteinExistence type="predicted"/>
<dbReference type="EMBL" id="CAAALY010037395">
    <property type="protein sequence ID" value="VEL18524.1"/>
    <property type="molecule type" value="Genomic_DNA"/>
</dbReference>
<keyword evidence="4" id="KW-1185">Reference proteome</keyword>
<dbReference type="AlphaFoldDB" id="A0A448WRP5"/>
<reference evidence="3" key="1">
    <citation type="submission" date="2018-11" db="EMBL/GenBank/DDBJ databases">
        <authorList>
            <consortium name="Pathogen Informatics"/>
        </authorList>
    </citation>
    <scope>NUCLEOTIDE SEQUENCE</scope>
</reference>
<feature type="region of interest" description="Disordered" evidence="1">
    <location>
        <begin position="1"/>
        <end position="50"/>
    </location>
</feature>
<evidence type="ECO:0000313" key="4">
    <source>
        <dbReference type="Proteomes" id="UP000784294"/>
    </source>
</evidence>
<organism evidence="3 4">
    <name type="scientific">Protopolystoma xenopodis</name>
    <dbReference type="NCBI Taxonomy" id="117903"/>
    <lineage>
        <taxon>Eukaryota</taxon>
        <taxon>Metazoa</taxon>
        <taxon>Spiralia</taxon>
        <taxon>Lophotrochozoa</taxon>
        <taxon>Platyhelminthes</taxon>
        <taxon>Monogenea</taxon>
        <taxon>Polyopisthocotylea</taxon>
        <taxon>Polystomatidea</taxon>
        <taxon>Polystomatidae</taxon>
        <taxon>Protopolystoma</taxon>
    </lineage>
</organism>
<dbReference type="SUPFAM" id="SSF81296">
    <property type="entry name" value="E set domains"/>
    <property type="match status" value="1"/>
</dbReference>
<dbReference type="Proteomes" id="UP000784294">
    <property type="component" value="Unassembled WGS sequence"/>
</dbReference>
<name>A0A448WRP5_9PLAT</name>
<evidence type="ECO:0000259" key="2">
    <source>
        <dbReference type="Pfam" id="PF02221"/>
    </source>
</evidence>
<feature type="compositionally biased region" description="Polar residues" evidence="1">
    <location>
        <begin position="34"/>
        <end position="50"/>
    </location>
</feature>
<dbReference type="Pfam" id="PF02221">
    <property type="entry name" value="E1_DerP2_DerF2"/>
    <property type="match status" value="1"/>
</dbReference>
<dbReference type="Gene3D" id="2.60.40.770">
    <property type="match status" value="1"/>
</dbReference>
<feature type="domain" description="MD-2-related lipid-recognition" evidence="2">
    <location>
        <begin position="39"/>
        <end position="100"/>
    </location>
</feature>
<protein>
    <recommendedName>
        <fullName evidence="2">MD-2-related lipid-recognition domain-containing protein</fullName>
    </recommendedName>
</protein>
<comment type="caution">
    <text evidence="3">The sequence shown here is derived from an EMBL/GenBank/DDBJ whole genome shotgun (WGS) entry which is preliminary data.</text>
</comment>
<dbReference type="InterPro" id="IPR003172">
    <property type="entry name" value="ML_dom"/>
</dbReference>
<accession>A0A448WRP5</accession>
<sequence>MEASSARFHPKRGSRSHGLRQTERRRKAKRLQYNGIQASSSDVNTPSGTAKATGIISHVPIPFPLDDNKMCDFISPLCPLQEKHVYNYSASFPIKTIYPSLH</sequence>
<gene>
    <name evidence="3" type="ORF">PXEA_LOCUS11964</name>
</gene>
<feature type="compositionally biased region" description="Basic residues" evidence="1">
    <location>
        <begin position="8"/>
        <end position="30"/>
    </location>
</feature>
<dbReference type="OrthoDB" id="6489092at2759"/>
<evidence type="ECO:0000256" key="1">
    <source>
        <dbReference type="SAM" id="MobiDB-lite"/>
    </source>
</evidence>